<feature type="transmembrane region" description="Helical" evidence="2">
    <location>
        <begin position="72"/>
        <end position="94"/>
    </location>
</feature>
<keyword evidence="2" id="KW-1133">Transmembrane helix</keyword>
<keyword evidence="4" id="KW-1185">Reference proteome</keyword>
<feature type="compositionally biased region" description="Polar residues" evidence="1">
    <location>
        <begin position="1"/>
        <end position="11"/>
    </location>
</feature>
<feature type="compositionally biased region" description="Basic residues" evidence="1">
    <location>
        <begin position="12"/>
        <end position="25"/>
    </location>
</feature>
<name>A0A6A5WH67_9PLEO</name>
<sequence length="182" mass="20641">MFLNILSSSQSHRTHLRSRRKRPRSKPPVTQPTPQPRIPTSRFIALAAIIWDSLLFKFLCMIFILVSGAMLLYYHAYLISLLILLLASLDAKLAPYMLQLWAWYFKDSPYGWDRWGGGATGAVGLIWGALKWAWFTLGGPEIHVDIGWKWVCGLVSVGLWCIGGLACVGMWWLVWWMTVSGG</sequence>
<dbReference type="Proteomes" id="UP000799779">
    <property type="component" value="Unassembled WGS sequence"/>
</dbReference>
<gene>
    <name evidence="3" type="ORF">P154DRAFT_226723</name>
</gene>
<dbReference type="AlphaFoldDB" id="A0A6A5WH67"/>
<keyword evidence="2" id="KW-0812">Transmembrane</keyword>
<keyword evidence="2" id="KW-0472">Membrane</keyword>
<accession>A0A6A5WH67</accession>
<evidence type="ECO:0000313" key="4">
    <source>
        <dbReference type="Proteomes" id="UP000799779"/>
    </source>
</evidence>
<feature type="transmembrane region" description="Helical" evidence="2">
    <location>
        <begin position="115"/>
        <end position="135"/>
    </location>
</feature>
<evidence type="ECO:0000256" key="1">
    <source>
        <dbReference type="SAM" id="MobiDB-lite"/>
    </source>
</evidence>
<reference evidence="3" key="1">
    <citation type="journal article" date="2020" name="Stud. Mycol.">
        <title>101 Dothideomycetes genomes: a test case for predicting lifestyles and emergence of pathogens.</title>
        <authorList>
            <person name="Haridas S."/>
            <person name="Albert R."/>
            <person name="Binder M."/>
            <person name="Bloem J."/>
            <person name="Labutti K."/>
            <person name="Salamov A."/>
            <person name="Andreopoulos B."/>
            <person name="Baker S."/>
            <person name="Barry K."/>
            <person name="Bills G."/>
            <person name="Bluhm B."/>
            <person name="Cannon C."/>
            <person name="Castanera R."/>
            <person name="Culley D."/>
            <person name="Daum C."/>
            <person name="Ezra D."/>
            <person name="Gonzalez J."/>
            <person name="Henrissat B."/>
            <person name="Kuo A."/>
            <person name="Liang C."/>
            <person name="Lipzen A."/>
            <person name="Lutzoni F."/>
            <person name="Magnuson J."/>
            <person name="Mondo S."/>
            <person name="Nolan M."/>
            <person name="Ohm R."/>
            <person name="Pangilinan J."/>
            <person name="Park H.-J."/>
            <person name="Ramirez L."/>
            <person name="Alfaro M."/>
            <person name="Sun H."/>
            <person name="Tritt A."/>
            <person name="Yoshinaga Y."/>
            <person name="Zwiers L.-H."/>
            <person name="Turgeon B."/>
            <person name="Goodwin S."/>
            <person name="Spatafora J."/>
            <person name="Crous P."/>
            <person name="Grigoriev I."/>
        </authorList>
    </citation>
    <scope>NUCLEOTIDE SEQUENCE</scope>
    <source>
        <strain evidence="3">CBS 123094</strain>
    </source>
</reference>
<evidence type="ECO:0000256" key="2">
    <source>
        <dbReference type="SAM" id="Phobius"/>
    </source>
</evidence>
<feature type="transmembrane region" description="Helical" evidence="2">
    <location>
        <begin position="147"/>
        <end position="174"/>
    </location>
</feature>
<proteinExistence type="predicted"/>
<organism evidence="3 4">
    <name type="scientific">Amniculicola lignicola CBS 123094</name>
    <dbReference type="NCBI Taxonomy" id="1392246"/>
    <lineage>
        <taxon>Eukaryota</taxon>
        <taxon>Fungi</taxon>
        <taxon>Dikarya</taxon>
        <taxon>Ascomycota</taxon>
        <taxon>Pezizomycotina</taxon>
        <taxon>Dothideomycetes</taxon>
        <taxon>Pleosporomycetidae</taxon>
        <taxon>Pleosporales</taxon>
        <taxon>Amniculicolaceae</taxon>
        <taxon>Amniculicola</taxon>
    </lineage>
</organism>
<protein>
    <submittedName>
        <fullName evidence="3">Uncharacterized protein</fullName>
    </submittedName>
</protein>
<feature type="transmembrane region" description="Helical" evidence="2">
    <location>
        <begin position="43"/>
        <end position="66"/>
    </location>
</feature>
<feature type="region of interest" description="Disordered" evidence="1">
    <location>
        <begin position="1"/>
        <end position="36"/>
    </location>
</feature>
<dbReference type="EMBL" id="ML977595">
    <property type="protein sequence ID" value="KAF1999481.1"/>
    <property type="molecule type" value="Genomic_DNA"/>
</dbReference>
<evidence type="ECO:0000313" key="3">
    <source>
        <dbReference type="EMBL" id="KAF1999481.1"/>
    </source>
</evidence>